<evidence type="ECO:0000313" key="4">
    <source>
        <dbReference type="EMBL" id="MXS27391.1"/>
    </source>
</evidence>
<dbReference type="EMBL" id="WVTI01000021">
    <property type="protein sequence ID" value="MXS27391.1"/>
    <property type="molecule type" value="Genomic_DNA"/>
</dbReference>
<dbReference type="PROSITE" id="PS51000">
    <property type="entry name" value="HTH_DEOR_2"/>
    <property type="match status" value="1"/>
</dbReference>
<feature type="domain" description="HTH deoR-type" evidence="3">
    <location>
        <begin position="3"/>
        <end position="58"/>
    </location>
</feature>
<dbReference type="InterPro" id="IPR013196">
    <property type="entry name" value="HTH_11"/>
</dbReference>
<dbReference type="Pfam" id="PF25583">
    <property type="entry name" value="WCX"/>
    <property type="match status" value="1"/>
</dbReference>
<dbReference type="GO" id="GO:0003700">
    <property type="term" value="F:DNA-binding transcription factor activity"/>
    <property type="evidence" value="ECO:0007669"/>
    <property type="project" value="InterPro"/>
</dbReference>
<dbReference type="PANTHER" id="PTHR34580">
    <property type="match status" value="1"/>
</dbReference>
<dbReference type="SMART" id="SM00420">
    <property type="entry name" value="HTH_DEOR"/>
    <property type="match status" value="1"/>
</dbReference>
<dbReference type="Gene3D" id="1.10.10.10">
    <property type="entry name" value="Winged helix-like DNA-binding domain superfamily/Winged helix DNA-binding domain"/>
    <property type="match status" value="1"/>
</dbReference>
<organism evidence="4 5">
    <name type="scientific">Enterococcus gallinarum</name>
    <dbReference type="NCBI Taxonomy" id="1353"/>
    <lineage>
        <taxon>Bacteria</taxon>
        <taxon>Bacillati</taxon>
        <taxon>Bacillota</taxon>
        <taxon>Bacilli</taxon>
        <taxon>Lactobacillales</taxon>
        <taxon>Enterococcaceae</taxon>
        <taxon>Enterococcus</taxon>
    </lineage>
</organism>
<dbReference type="PROSITE" id="PS52050">
    <property type="entry name" value="WYL"/>
    <property type="match status" value="1"/>
</dbReference>
<dbReference type="SUPFAM" id="SSF46785">
    <property type="entry name" value="Winged helix' DNA-binding domain"/>
    <property type="match status" value="1"/>
</dbReference>
<protein>
    <submittedName>
        <fullName evidence="4">WYL domain-containing protein</fullName>
    </submittedName>
</protein>
<evidence type="ECO:0000259" key="3">
    <source>
        <dbReference type="PROSITE" id="PS51000"/>
    </source>
</evidence>
<dbReference type="InterPro" id="IPR026881">
    <property type="entry name" value="WYL_dom"/>
</dbReference>
<dbReference type="InterPro" id="IPR057727">
    <property type="entry name" value="WCX_dom"/>
</dbReference>
<dbReference type="Proteomes" id="UP000439965">
    <property type="component" value="Unassembled WGS sequence"/>
</dbReference>
<dbReference type="Pfam" id="PF13280">
    <property type="entry name" value="WYL"/>
    <property type="match status" value="1"/>
</dbReference>
<dbReference type="InterPro" id="IPR001034">
    <property type="entry name" value="DeoR_HTH"/>
</dbReference>
<keyword evidence="1" id="KW-0805">Transcription regulation</keyword>
<reference evidence="4 5" key="1">
    <citation type="submission" date="2019-04" db="EMBL/GenBank/DDBJ databases">
        <title>Step-wise assembly of the neonatal virome modulated by breast feeding.</title>
        <authorList>
            <person name="Liang G."/>
            <person name="Bushman F."/>
        </authorList>
    </citation>
    <scope>NUCLEOTIDE SEQUENCE [LARGE SCALE GENOMIC DNA]</scope>
    <source>
        <strain evidence="4 5">E3404</strain>
    </source>
</reference>
<dbReference type="PANTHER" id="PTHR34580:SF9">
    <property type="entry name" value="SLL5097 PROTEIN"/>
    <property type="match status" value="1"/>
</dbReference>
<evidence type="ECO:0000256" key="1">
    <source>
        <dbReference type="ARBA" id="ARBA00023015"/>
    </source>
</evidence>
<name>A0A6I4XNR5_ENTGA</name>
<gene>
    <name evidence="4" type="ORF">GTI89_15125</name>
</gene>
<dbReference type="RefSeq" id="WP_003128968.1">
    <property type="nucleotide sequence ID" value="NZ_CP116510.1"/>
</dbReference>
<dbReference type="InterPro" id="IPR036390">
    <property type="entry name" value="WH_DNA-bd_sf"/>
</dbReference>
<accession>A0A6I4XNR5</accession>
<dbReference type="AlphaFoldDB" id="A0A6I4XNR5"/>
<evidence type="ECO:0000313" key="5">
    <source>
        <dbReference type="Proteomes" id="UP000439965"/>
    </source>
</evidence>
<keyword evidence="2" id="KW-0804">Transcription</keyword>
<sequence length="311" mass="36733">MKKTERIQQEMFYINEKKVFHLKELMETFAISKSTALRDIQELEALGVPLYVENGRYGGYQVLQNTLLPPIYFSEKEVFAIFYSLQLLKLLTDSPFGATYGQLQEKLLHTFPKEKQQQIATMLDCVQYEGISQIATTENLEQLFECILTNAIITVEYTRYGLQQKRLLPTRLILMDGYWYCTAFDLTKEEWRTYRCDFMASIVVETPYQTLYAKEELLDSYQKQMQTYRNIPFKAKVSETGKEYFLKHPFSNMSLCQRETGTWIEGKFDQTELRFMTNYFLGFGEHVEIISPEILRKDYLDCIKKIMASYE</sequence>
<dbReference type="InterPro" id="IPR036388">
    <property type="entry name" value="WH-like_DNA-bd_sf"/>
</dbReference>
<comment type="caution">
    <text evidence="4">The sequence shown here is derived from an EMBL/GenBank/DDBJ whole genome shotgun (WGS) entry which is preliminary data.</text>
</comment>
<dbReference type="InterPro" id="IPR051534">
    <property type="entry name" value="CBASS_pafABC_assoc_protein"/>
</dbReference>
<proteinExistence type="predicted"/>
<dbReference type="Pfam" id="PF08279">
    <property type="entry name" value="HTH_11"/>
    <property type="match status" value="1"/>
</dbReference>
<evidence type="ECO:0000256" key="2">
    <source>
        <dbReference type="ARBA" id="ARBA00023163"/>
    </source>
</evidence>